<evidence type="ECO:0000313" key="3">
    <source>
        <dbReference type="Proteomes" id="UP000094527"/>
    </source>
</evidence>
<evidence type="ECO:0000256" key="1">
    <source>
        <dbReference type="SAM" id="SignalP"/>
    </source>
</evidence>
<comment type="caution">
    <text evidence="2">The sequence shown here is derived from an EMBL/GenBank/DDBJ whole genome shotgun (WGS) entry which is preliminary data.</text>
</comment>
<sequence length="214" mass="23986">MAIFFQTGLLLVIFMGVANALECANYVQWENKSETQTASVTKPYTSEFIVNCDNLDYRLIDLGNNSILGISKDNPLSTLRLPLPSSQKKTYTCFKLRMNGTSTENGKSLALTHHGCLFLINVNESLKDKCYKNLNCAIQDEITEHPLKILIAQYQPMFSWFSSDAVVCTCGSNYSIIVFQRKQDADDDTQAVLDSHVSIMNSFSASCFSLKNFK</sequence>
<proteinExistence type="predicted"/>
<evidence type="ECO:0000313" key="2">
    <source>
        <dbReference type="EMBL" id="ODM89932.1"/>
    </source>
</evidence>
<name>A0A1D2MAJ3_ORCCI</name>
<feature type="chain" id="PRO_5008903707" evidence="1">
    <location>
        <begin position="21"/>
        <end position="214"/>
    </location>
</feature>
<organism evidence="2 3">
    <name type="scientific">Orchesella cincta</name>
    <name type="common">Springtail</name>
    <name type="synonym">Podura cincta</name>
    <dbReference type="NCBI Taxonomy" id="48709"/>
    <lineage>
        <taxon>Eukaryota</taxon>
        <taxon>Metazoa</taxon>
        <taxon>Ecdysozoa</taxon>
        <taxon>Arthropoda</taxon>
        <taxon>Hexapoda</taxon>
        <taxon>Collembola</taxon>
        <taxon>Entomobryomorpha</taxon>
        <taxon>Entomobryoidea</taxon>
        <taxon>Orchesellidae</taxon>
        <taxon>Orchesellinae</taxon>
        <taxon>Orchesella</taxon>
    </lineage>
</organism>
<reference evidence="2 3" key="1">
    <citation type="journal article" date="2016" name="Genome Biol. Evol.">
        <title>Gene Family Evolution Reflects Adaptation to Soil Environmental Stressors in the Genome of the Collembolan Orchesella cincta.</title>
        <authorList>
            <person name="Faddeeva-Vakhrusheva A."/>
            <person name="Derks M.F."/>
            <person name="Anvar S.Y."/>
            <person name="Agamennone V."/>
            <person name="Suring W."/>
            <person name="Smit S."/>
            <person name="van Straalen N.M."/>
            <person name="Roelofs D."/>
        </authorList>
    </citation>
    <scope>NUCLEOTIDE SEQUENCE [LARGE SCALE GENOMIC DNA]</scope>
    <source>
        <tissue evidence="2">Mixed pool</tissue>
    </source>
</reference>
<dbReference type="Proteomes" id="UP000094527">
    <property type="component" value="Unassembled WGS sequence"/>
</dbReference>
<keyword evidence="1" id="KW-0732">Signal</keyword>
<protein>
    <submittedName>
        <fullName evidence="2">Uncharacterized protein</fullName>
    </submittedName>
</protein>
<feature type="signal peptide" evidence="1">
    <location>
        <begin position="1"/>
        <end position="20"/>
    </location>
</feature>
<keyword evidence="3" id="KW-1185">Reference proteome</keyword>
<gene>
    <name evidence="2" type="ORF">Ocin01_16749</name>
</gene>
<dbReference type="AlphaFoldDB" id="A0A1D2MAJ3"/>
<dbReference type="EMBL" id="LJIJ01002285">
    <property type="protein sequence ID" value="ODM89932.1"/>
    <property type="molecule type" value="Genomic_DNA"/>
</dbReference>
<accession>A0A1D2MAJ3</accession>